<evidence type="ECO:0008006" key="5">
    <source>
        <dbReference type="Google" id="ProtNLM"/>
    </source>
</evidence>
<keyword evidence="2" id="KW-0472">Membrane</keyword>
<evidence type="ECO:0000313" key="3">
    <source>
        <dbReference type="EMBL" id="SDS65934.1"/>
    </source>
</evidence>
<sequence>MSSRGPDPGPDGEDPGGTVRTTGPAPLVVLGVLGLVGGWSLRVVSLRTGRAEPDVGWLSLVLLVVATLLLGGTALLTRRVVRRDRGALPHHTAVNRLVLGKACALVGALLLGGYAGYAVAQLGVGDPAATTRLWRSGLGVLGALGVTVTALLLEHACRVPGRRR</sequence>
<dbReference type="RefSeq" id="WP_091729903.1">
    <property type="nucleotide sequence ID" value="NZ_LT629757.1"/>
</dbReference>
<keyword evidence="4" id="KW-1185">Reference proteome</keyword>
<proteinExistence type="predicted"/>
<dbReference type="STRING" id="642780.SAMN04488570_2382"/>
<dbReference type="Pfam" id="PF11377">
    <property type="entry name" value="DUF3180"/>
    <property type="match status" value="1"/>
</dbReference>
<evidence type="ECO:0000256" key="1">
    <source>
        <dbReference type="SAM" id="MobiDB-lite"/>
    </source>
</evidence>
<protein>
    <recommendedName>
        <fullName evidence="5">DUF3180 domain-containing protein</fullName>
    </recommendedName>
</protein>
<evidence type="ECO:0000313" key="4">
    <source>
        <dbReference type="Proteomes" id="UP000198859"/>
    </source>
</evidence>
<dbReference type="AlphaFoldDB" id="A0A1H1U0P5"/>
<feature type="transmembrane region" description="Helical" evidence="2">
    <location>
        <begin position="57"/>
        <end position="77"/>
    </location>
</feature>
<dbReference type="InterPro" id="IPR021517">
    <property type="entry name" value="DUF3180"/>
</dbReference>
<feature type="transmembrane region" description="Helical" evidence="2">
    <location>
        <begin position="132"/>
        <end position="153"/>
    </location>
</feature>
<feature type="region of interest" description="Disordered" evidence="1">
    <location>
        <begin position="1"/>
        <end position="20"/>
    </location>
</feature>
<feature type="transmembrane region" description="Helical" evidence="2">
    <location>
        <begin position="98"/>
        <end position="120"/>
    </location>
</feature>
<reference evidence="4" key="1">
    <citation type="submission" date="2016-10" db="EMBL/GenBank/DDBJ databases">
        <authorList>
            <person name="Varghese N."/>
            <person name="Submissions S."/>
        </authorList>
    </citation>
    <scope>NUCLEOTIDE SEQUENCE [LARGE SCALE GENOMIC DNA]</scope>
    <source>
        <strain evidence="4">DSM 22127</strain>
    </source>
</reference>
<name>A0A1H1U0P5_9ACTN</name>
<evidence type="ECO:0000256" key="2">
    <source>
        <dbReference type="SAM" id="Phobius"/>
    </source>
</evidence>
<dbReference type="EMBL" id="LT629757">
    <property type="protein sequence ID" value="SDS65934.1"/>
    <property type="molecule type" value="Genomic_DNA"/>
</dbReference>
<keyword evidence="2" id="KW-1133">Transmembrane helix</keyword>
<accession>A0A1H1U0P5</accession>
<organism evidence="3 4">
    <name type="scientific">Nocardioides scoriae</name>
    <dbReference type="NCBI Taxonomy" id="642780"/>
    <lineage>
        <taxon>Bacteria</taxon>
        <taxon>Bacillati</taxon>
        <taxon>Actinomycetota</taxon>
        <taxon>Actinomycetes</taxon>
        <taxon>Propionibacteriales</taxon>
        <taxon>Nocardioidaceae</taxon>
        <taxon>Nocardioides</taxon>
    </lineage>
</organism>
<keyword evidence="2" id="KW-0812">Transmembrane</keyword>
<dbReference type="Proteomes" id="UP000198859">
    <property type="component" value="Chromosome I"/>
</dbReference>
<gene>
    <name evidence="3" type="ORF">SAMN04488570_2382</name>
</gene>